<evidence type="ECO:0000256" key="1">
    <source>
        <dbReference type="SAM" id="SignalP"/>
    </source>
</evidence>
<feature type="chain" id="PRO_5003314799" evidence="1">
    <location>
        <begin position="30"/>
        <end position="138"/>
    </location>
</feature>
<protein>
    <submittedName>
        <fullName evidence="2">Secreted protein</fullName>
    </submittedName>
</protein>
<name>F4R4X2_MELLP</name>
<keyword evidence="1" id="KW-0732">Signal</keyword>
<dbReference type="InParanoid" id="F4R4X2"/>
<dbReference type="AlphaFoldDB" id="F4R4X2"/>
<dbReference type="HOGENOM" id="CLU_1855698_0_0_1"/>
<organism evidence="3">
    <name type="scientific">Melampsora larici-populina (strain 98AG31 / pathotype 3-4-7)</name>
    <name type="common">Poplar leaf rust fungus</name>
    <dbReference type="NCBI Taxonomy" id="747676"/>
    <lineage>
        <taxon>Eukaryota</taxon>
        <taxon>Fungi</taxon>
        <taxon>Dikarya</taxon>
        <taxon>Basidiomycota</taxon>
        <taxon>Pucciniomycotina</taxon>
        <taxon>Pucciniomycetes</taxon>
        <taxon>Pucciniales</taxon>
        <taxon>Melampsoraceae</taxon>
        <taxon>Melampsora</taxon>
    </lineage>
</organism>
<evidence type="ECO:0000313" key="3">
    <source>
        <dbReference type="Proteomes" id="UP000001072"/>
    </source>
</evidence>
<dbReference type="RefSeq" id="XP_007403818.1">
    <property type="nucleotide sequence ID" value="XM_007403756.1"/>
</dbReference>
<keyword evidence="3" id="KW-1185">Reference proteome</keyword>
<feature type="signal peptide" evidence="1">
    <location>
        <begin position="1"/>
        <end position="29"/>
    </location>
</feature>
<evidence type="ECO:0000313" key="2">
    <source>
        <dbReference type="EMBL" id="EGG12880.1"/>
    </source>
</evidence>
<dbReference type="EMBL" id="GL883090">
    <property type="protein sequence ID" value="EGG12880.1"/>
    <property type="molecule type" value="Genomic_DNA"/>
</dbReference>
<proteinExistence type="predicted"/>
<accession>F4R4X2</accession>
<gene>
    <name evidence="2" type="ORF">MELLADRAFT_124182</name>
</gene>
<dbReference type="GeneID" id="18926665"/>
<dbReference type="KEGG" id="mlr:MELLADRAFT_124182"/>
<reference evidence="3" key="1">
    <citation type="journal article" date="2011" name="Proc. Natl. Acad. Sci. U.S.A.">
        <title>Obligate biotrophy features unraveled by the genomic analysis of rust fungi.</title>
        <authorList>
            <person name="Duplessis S."/>
            <person name="Cuomo C.A."/>
            <person name="Lin Y.-C."/>
            <person name="Aerts A."/>
            <person name="Tisserant E."/>
            <person name="Veneault-Fourrey C."/>
            <person name="Joly D.L."/>
            <person name="Hacquard S."/>
            <person name="Amselem J."/>
            <person name="Cantarel B.L."/>
            <person name="Chiu R."/>
            <person name="Coutinho P.M."/>
            <person name="Feau N."/>
            <person name="Field M."/>
            <person name="Frey P."/>
            <person name="Gelhaye E."/>
            <person name="Goldberg J."/>
            <person name="Grabherr M.G."/>
            <person name="Kodira C.D."/>
            <person name="Kohler A."/>
            <person name="Kuees U."/>
            <person name="Lindquist E.A."/>
            <person name="Lucas S.M."/>
            <person name="Mago R."/>
            <person name="Mauceli E."/>
            <person name="Morin E."/>
            <person name="Murat C."/>
            <person name="Pangilinan J.L."/>
            <person name="Park R."/>
            <person name="Pearson M."/>
            <person name="Quesneville H."/>
            <person name="Rouhier N."/>
            <person name="Sakthikumar S."/>
            <person name="Salamov A.A."/>
            <person name="Schmutz J."/>
            <person name="Selles B."/>
            <person name="Shapiro H."/>
            <person name="Tanguay P."/>
            <person name="Tuskan G.A."/>
            <person name="Henrissat B."/>
            <person name="Van de Peer Y."/>
            <person name="Rouze P."/>
            <person name="Ellis J.G."/>
            <person name="Dodds P.N."/>
            <person name="Schein J.E."/>
            <person name="Zhong S."/>
            <person name="Hamelin R.C."/>
            <person name="Grigoriev I.V."/>
            <person name="Szabo L.J."/>
            <person name="Martin F."/>
        </authorList>
    </citation>
    <scope>NUCLEOTIDE SEQUENCE [LARGE SCALE GENOMIC DNA]</scope>
    <source>
        <strain evidence="3">98AG31 / pathotype 3-4-7</strain>
    </source>
</reference>
<dbReference type="VEuPathDB" id="FungiDB:MELLADRAFT_124182"/>
<dbReference type="Proteomes" id="UP000001072">
    <property type="component" value="Unassembled WGS sequence"/>
</dbReference>
<sequence length="138" mass="15260">MFFTTSLFITLTYFILPVILLPSQHPTLSNNPTPNQCKIEYTSGSSCNGLPCSGPCYSNRSKKSKVLTSTGVDCRLSNDTSPCNNITCINSLKKIECVSYKRIAQEHYNCMDTFSNAYTCSNVFHIMVCDSCALNLPS</sequence>